<dbReference type="AlphaFoldDB" id="E5L357"/>
<name>E5L357_HIRMN</name>
<reference evidence="1" key="1">
    <citation type="submission" date="2010-09" db="EMBL/GenBank/DDBJ databases">
        <title>Annotation and Functional Classification of Partial Genes from P. yunnanensis. sp. nov.</title>
        <authorList>
            <person name="Wang B."/>
        </authorList>
    </citation>
    <scope>NUCLEOTIDE SEQUENCE</scope>
</reference>
<sequence length="51" mass="5628">DIAKFAVLLWQGGEGRGAQDLSHFPKTCLTAFWRPGKNFSTKPIKSLVVPL</sequence>
<proteinExistence type="evidence at transcript level"/>
<dbReference type="EMBL" id="HQ285412">
    <property type="protein sequence ID" value="ADQ57820.1"/>
    <property type="molecule type" value="mRNA"/>
</dbReference>
<accession>E5L357</accession>
<evidence type="ECO:0000313" key="1">
    <source>
        <dbReference type="EMBL" id="ADQ57820.1"/>
    </source>
</evidence>
<protein>
    <submittedName>
        <fullName evidence="1">Uncharacterized protein</fullName>
    </submittedName>
</protein>
<organism evidence="1">
    <name type="scientific">Hirudinaria manillensis</name>
    <name type="common">Asian medical leech</name>
    <name type="synonym">Poecilobdella manillensis</name>
    <dbReference type="NCBI Taxonomy" id="1348078"/>
    <lineage>
        <taxon>Eukaryota</taxon>
        <taxon>Metazoa</taxon>
        <taxon>Spiralia</taxon>
        <taxon>Lophotrochozoa</taxon>
        <taxon>Annelida</taxon>
        <taxon>Clitellata</taxon>
        <taxon>Hirudinea</taxon>
        <taxon>Hirudinida</taxon>
        <taxon>Hirudiniformes</taxon>
        <taxon>Hirudinidae</taxon>
        <taxon>Hirudinaria</taxon>
    </lineage>
</organism>
<feature type="non-terminal residue" evidence="1">
    <location>
        <position position="1"/>
    </location>
</feature>